<dbReference type="InterPro" id="IPR041657">
    <property type="entry name" value="HTH_17"/>
</dbReference>
<dbReference type="EMBL" id="DF967972">
    <property type="protein sequence ID" value="GAP13273.1"/>
    <property type="molecule type" value="Genomic_DNA"/>
</dbReference>
<gene>
    <name evidence="3" type="ORF">LARV_01026</name>
</gene>
<evidence type="ECO:0000313" key="4">
    <source>
        <dbReference type="Proteomes" id="UP000055060"/>
    </source>
</evidence>
<evidence type="ECO:0000259" key="2">
    <source>
        <dbReference type="Pfam" id="PF12728"/>
    </source>
</evidence>
<dbReference type="AlphaFoldDB" id="A0A0S7BD90"/>
<dbReference type="STRING" id="360412.LARV_01026"/>
<dbReference type="Proteomes" id="UP000055060">
    <property type="component" value="Unassembled WGS sequence"/>
</dbReference>
<accession>A0A0S7BD90</accession>
<feature type="compositionally biased region" description="Basic residues" evidence="1">
    <location>
        <begin position="81"/>
        <end position="94"/>
    </location>
</feature>
<protein>
    <submittedName>
        <fullName evidence="3">Protein containg helix-turn-helix domain</fullName>
    </submittedName>
</protein>
<sequence>MPDYLSVKEAAEKLDISPAAVRSLIQKGELEGAFQSPSRAWLIPAEAVSAYKSGHREPSRKPRKTTSRPHRETTKKDEKKRPAKKKKETRKRKASQSSGIGLDDVVQALTQILGKSNKPQSGSLLTTLLEQFTGQKRSVGPDQLNALLANLGEQDPDLLQEVLKSLSAPDLAGLPENLKPRSE</sequence>
<evidence type="ECO:0000313" key="3">
    <source>
        <dbReference type="EMBL" id="GAP13273.1"/>
    </source>
</evidence>
<evidence type="ECO:0000256" key="1">
    <source>
        <dbReference type="SAM" id="MobiDB-lite"/>
    </source>
</evidence>
<feature type="domain" description="Helix-turn-helix" evidence="2">
    <location>
        <begin position="4"/>
        <end position="54"/>
    </location>
</feature>
<keyword evidence="4" id="KW-1185">Reference proteome</keyword>
<feature type="region of interest" description="Disordered" evidence="1">
    <location>
        <begin position="50"/>
        <end position="100"/>
    </location>
</feature>
<organism evidence="3">
    <name type="scientific">Longilinea arvoryzae</name>
    <dbReference type="NCBI Taxonomy" id="360412"/>
    <lineage>
        <taxon>Bacteria</taxon>
        <taxon>Bacillati</taxon>
        <taxon>Chloroflexota</taxon>
        <taxon>Anaerolineae</taxon>
        <taxon>Anaerolineales</taxon>
        <taxon>Anaerolineaceae</taxon>
        <taxon>Longilinea</taxon>
    </lineage>
</organism>
<feature type="compositionally biased region" description="Basic and acidic residues" evidence="1">
    <location>
        <begin position="69"/>
        <end position="80"/>
    </location>
</feature>
<dbReference type="RefSeq" id="WP_075072621.1">
    <property type="nucleotide sequence ID" value="NZ_DF967972.1"/>
</dbReference>
<name>A0A0S7BD90_9CHLR</name>
<reference evidence="3" key="1">
    <citation type="submission" date="2015-07" db="EMBL/GenBank/DDBJ databases">
        <title>Draft Genome Sequences of Anaerolinea thermolimosa IMO-1, Bellilinea caldifistulae GOMI-1, Leptolinea tardivitalis YMTK-2, Levilinea saccharolytica KIBI-1,Longilinea arvoryzae KOME-1, Previously Described as Members of the Anaerolineaceae (Chloroflexi).</title>
        <authorList>
            <person name="Sekiguchi Y."/>
            <person name="Ohashi A."/>
            <person name="Matsuura N."/>
            <person name="Tourlousse M.D."/>
        </authorList>
    </citation>
    <scope>NUCLEOTIDE SEQUENCE [LARGE SCALE GENOMIC DNA]</scope>
    <source>
        <strain evidence="3">KOME-1</strain>
    </source>
</reference>
<dbReference type="OrthoDB" id="5524782at2"/>
<dbReference type="Pfam" id="PF12728">
    <property type="entry name" value="HTH_17"/>
    <property type="match status" value="1"/>
</dbReference>
<proteinExistence type="predicted"/>